<dbReference type="PRINTS" id="PR00463">
    <property type="entry name" value="EP450I"/>
</dbReference>
<comment type="similarity">
    <text evidence="2 9">Belongs to the cytochrome P450 family.</text>
</comment>
<dbReference type="Gene3D" id="1.10.630.10">
    <property type="entry name" value="Cytochrome P450"/>
    <property type="match status" value="1"/>
</dbReference>
<dbReference type="GO" id="GO:0004497">
    <property type="term" value="F:monooxygenase activity"/>
    <property type="evidence" value="ECO:0007669"/>
    <property type="project" value="UniProtKB-KW"/>
</dbReference>
<evidence type="ECO:0000313" key="10">
    <source>
        <dbReference type="EMBL" id="EGG03011.1"/>
    </source>
</evidence>
<gene>
    <name evidence="10" type="ORF">MELLADRAFT_109700</name>
</gene>
<dbReference type="PROSITE" id="PS00086">
    <property type="entry name" value="CYTOCHROME_P450"/>
    <property type="match status" value="1"/>
</dbReference>
<evidence type="ECO:0000256" key="6">
    <source>
        <dbReference type="ARBA" id="ARBA00023004"/>
    </source>
</evidence>
<dbReference type="GeneID" id="18923841"/>
<proteinExistence type="inferred from homology"/>
<dbReference type="PRINTS" id="PR00385">
    <property type="entry name" value="P450"/>
</dbReference>
<dbReference type="Pfam" id="PF00067">
    <property type="entry name" value="p450"/>
    <property type="match status" value="1"/>
</dbReference>
<evidence type="ECO:0000256" key="4">
    <source>
        <dbReference type="ARBA" id="ARBA00022723"/>
    </source>
</evidence>
<accession>F4RXC1</accession>
<keyword evidence="5 9" id="KW-0560">Oxidoreductase</keyword>
<keyword evidence="3 8" id="KW-0349">Heme</keyword>
<dbReference type="GO" id="GO:0005506">
    <property type="term" value="F:iron ion binding"/>
    <property type="evidence" value="ECO:0007669"/>
    <property type="project" value="InterPro"/>
</dbReference>
<evidence type="ECO:0000256" key="5">
    <source>
        <dbReference type="ARBA" id="ARBA00023002"/>
    </source>
</evidence>
<dbReference type="HOGENOM" id="CLU_001570_27_0_1"/>
<sequence>MPNLNVYSFLDQLIILILSVYLINQIRWKVKEYSNKSKAKSLNSKIAPLVTCTLPFDLKFLYHKINSLLKGDPSSSLDYLNPYSKLTKAIRINVFGTEIIQTFSHLDVKYILSNNFQNWGKSDSFIEAFYPLLGDGIFNSDQRSLWSWHRTLSRPHFSKQRNSDADACEEHVSRLISWIEFQNMSDHPVDIQDLFSRLTLTVATQHFFGYCLDMLNDLLLDRPIQEGAIDATAFSADFADAQLHCLSYVFIPSFIVRFFQKFAPDSSTQRVLATVDVLIENVAKERSLSDDQQEPETLLDGIRRSGCSNHLLRHELLNILIAGRDSLSSALTSCFYELAGRDELWHRLQLESGHLAQISKISIDQIHQCKLLRAVINETLRLHPPVWCNLRGAFEDDVLPSGIFVPAGTDCRFSIKDLHRDPEVWGMDAEEFIPDRWLDGRQVLQSKDPFSFQPFSAGPRLCLGQQFAYTQISIALIRLINRFSRVELAGKSAIKENIKEVHSVTLSFQDGLWVKFHK</sequence>
<keyword evidence="11" id="KW-1185">Reference proteome</keyword>
<keyword evidence="6 8" id="KW-0408">Iron</keyword>
<organism evidence="11">
    <name type="scientific">Melampsora larici-populina (strain 98AG31 / pathotype 3-4-7)</name>
    <name type="common">Poplar leaf rust fungus</name>
    <dbReference type="NCBI Taxonomy" id="747676"/>
    <lineage>
        <taxon>Eukaryota</taxon>
        <taxon>Fungi</taxon>
        <taxon>Dikarya</taxon>
        <taxon>Basidiomycota</taxon>
        <taxon>Pucciniomycotina</taxon>
        <taxon>Pucciniomycetes</taxon>
        <taxon>Pucciniales</taxon>
        <taxon>Melampsoraceae</taxon>
        <taxon>Melampsora</taxon>
    </lineage>
</organism>
<evidence type="ECO:0000256" key="8">
    <source>
        <dbReference type="PIRSR" id="PIRSR602401-1"/>
    </source>
</evidence>
<dbReference type="InParanoid" id="F4RXC1"/>
<dbReference type="GO" id="GO:0016705">
    <property type="term" value="F:oxidoreductase activity, acting on paired donors, with incorporation or reduction of molecular oxygen"/>
    <property type="evidence" value="ECO:0007669"/>
    <property type="project" value="InterPro"/>
</dbReference>
<comment type="cofactor">
    <cofactor evidence="1 8">
        <name>heme</name>
        <dbReference type="ChEBI" id="CHEBI:30413"/>
    </cofactor>
</comment>
<dbReference type="PANTHER" id="PTHR24287">
    <property type="entry name" value="P450, PUTATIVE (EUROFUNG)-RELATED"/>
    <property type="match status" value="1"/>
</dbReference>
<evidence type="ECO:0000256" key="2">
    <source>
        <dbReference type="ARBA" id="ARBA00010617"/>
    </source>
</evidence>
<evidence type="ECO:0000313" key="11">
    <source>
        <dbReference type="Proteomes" id="UP000001072"/>
    </source>
</evidence>
<keyword evidence="4 8" id="KW-0479">Metal-binding</keyword>
<dbReference type="STRING" id="747676.F4RXC1"/>
<dbReference type="InterPro" id="IPR036396">
    <property type="entry name" value="Cyt_P450_sf"/>
</dbReference>
<dbReference type="AlphaFoldDB" id="F4RXC1"/>
<dbReference type="EMBL" id="GL883127">
    <property type="protein sequence ID" value="EGG03011.1"/>
    <property type="molecule type" value="Genomic_DNA"/>
</dbReference>
<dbReference type="GO" id="GO:0020037">
    <property type="term" value="F:heme binding"/>
    <property type="evidence" value="ECO:0007669"/>
    <property type="project" value="InterPro"/>
</dbReference>
<evidence type="ECO:0000256" key="7">
    <source>
        <dbReference type="ARBA" id="ARBA00023033"/>
    </source>
</evidence>
<protein>
    <recommendedName>
        <fullName evidence="12">Cytochrome P450 monooxygenase</fullName>
    </recommendedName>
</protein>
<dbReference type="eggNOG" id="KOG0157">
    <property type="taxonomic scope" value="Eukaryota"/>
</dbReference>
<dbReference type="VEuPathDB" id="FungiDB:MELLADRAFT_109700"/>
<dbReference type="Proteomes" id="UP000001072">
    <property type="component" value="Unassembled WGS sequence"/>
</dbReference>
<dbReference type="PANTHER" id="PTHR24287:SF1">
    <property type="entry name" value="P450, PUTATIVE (EUROFUNG)-RELATED"/>
    <property type="match status" value="1"/>
</dbReference>
<dbReference type="RefSeq" id="XP_007413804.1">
    <property type="nucleotide sequence ID" value="XM_007413742.1"/>
</dbReference>
<evidence type="ECO:0000256" key="1">
    <source>
        <dbReference type="ARBA" id="ARBA00001971"/>
    </source>
</evidence>
<evidence type="ECO:0008006" key="12">
    <source>
        <dbReference type="Google" id="ProtNLM"/>
    </source>
</evidence>
<dbReference type="InterPro" id="IPR001128">
    <property type="entry name" value="Cyt_P450"/>
</dbReference>
<feature type="binding site" description="axial binding residue" evidence="8">
    <location>
        <position position="462"/>
    </location>
    <ligand>
        <name>heme</name>
        <dbReference type="ChEBI" id="CHEBI:30413"/>
    </ligand>
    <ligandPart>
        <name>Fe</name>
        <dbReference type="ChEBI" id="CHEBI:18248"/>
    </ligandPart>
</feature>
<dbReference type="KEGG" id="mlr:MELLADRAFT_109700"/>
<reference evidence="11" key="1">
    <citation type="journal article" date="2011" name="Proc. Natl. Acad. Sci. U.S.A.">
        <title>Obligate biotrophy features unraveled by the genomic analysis of rust fungi.</title>
        <authorList>
            <person name="Duplessis S."/>
            <person name="Cuomo C.A."/>
            <person name="Lin Y.-C."/>
            <person name="Aerts A."/>
            <person name="Tisserant E."/>
            <person name="Veneault-Fourrey C."/>
            <person name="Joly D.L."/>
            <person name="Hacquard S."/>
            <person name="Amselem J."/>
            <person name="Cantarel B.L."/>
            <person name="Chiu R."/>
            <person name="Coutinho P.M."/>
            <person name="Feau N."/>
            <person name="Field M."/>
            <person name="Frey P."/>
            <person name="Gelhaye E."/>
            <person name="Goldberg J."/>
            <person name="Grabherr M.G."/>
            <person name="Kodira C.D."/>
            <person name="Kohler A."/>
            <person name="Kuees U."/>
            <person name="Lindquist E.A."/>
            <person name="Lucas S.M."/>
            <person name="Mago R."/>
            <person name="Mauceli E."/>
            <person name="Morin E."/>
            <person name="Murat C."/>
            <person name="Pangilinan J.L."/>
            <person name="Park R."/>
            <person name="Pearson M."/>
            <person name="Quesneville H."/>
            <person name="Rouhier N."/>
            <person name="Sakthikumar S."/>
            <person name="Salamov A.A."/>
            <person name="Schmutz J."/>
            <person name="Selles B."/>
            <person name="Shapiro H."/>
            <person name="Tanguay P."/>
            <person name="Tuskan G.A."/>
            <person name="Henrissat B."/>
            <person name="Van de Peer Y."/>
            <person name="Rouze P."/>
            <person name="Ellis J.G."/>
            <person name="Dodds P.N."/>
            <person name="Schein J.E."/>
            <person name="Zhong S."/>
            <person name="Hamelin R.C."/>
            <person name="Grigoriev I.V."/>
            <person name="Szabo L.J."/>
            <person name="Martin F."/>
        </authorList>
    </citation>
    <scope>NUCLEOTIDE SEQUENCE [LARGE SCALE GENOMIC DNA]</scope>
    <source>
        <strain evidence="11">98AG31 / pathotype 3-4-7</strain>
    </source>
</reference>
<name>F4RXC1_MELLP</name>
<evidence type="ECO:0000256" key="9">
    <source>
        <dbReference type="RuleBase" id="RU000461"/>
    </source>
</evidence>
<evidence type="ECO:0000256" key="3">
    <source>
        <dbReference type="ARBA" id="ARBA00022617"/>
    </source>
</evidence>
<keyword evidence="7 9" id="KW-0503">Monooxygenase</keyword>
<dbReference type="InterPro" id="IPR002401">
    <property type="entry name" value="Cyt_P450_E_grp-I"/>
</dbReference>
<dbReference type="SUPFAM" id="SSF48264">
    <property type="entry name" value="Cytochrome P450"/>
    <property type="match status" value="1"/>
</dbReference>
<dbReference type="InterPro" id="IPR017972">
    <property type="entry name" value="Cyt_P450_CS"/>
</dbReference>
<dbReference type="OrthoDB" id="1470350at2759"/>
<dbReference type="InterPro" id="IPR047146">
    <property type="entry name" value="Cyt_P450_E_CYP52_fungi"/>
</dbReference>